<evidence type="ECO:0000313" key="2">
    <source>
        <dbReference type="Proteomes" id="UP000310353"/>
    </source>
</evidence>
<dbReference type="RefSeq" id="WP_137622571.1">
    <property type="nucleotide sequence ID" value="NZ_NXMA01000010.1"/>
</dbReference>
<protein>
    <submittedName>
        <fullName evidence="1">Uncharacterized protein</fullName>
    </submittedName>
</protein>
<accession>A0A4U7BSV6</accession>
<reference evidence="1 2" key="1">
    <citation type="submission" date="2018-05" db="EMBL/GenBank/DDBJ databases">
        <title>Novel Campyloabacter and Helicobacter Species and Strains.</title>
        <authorList>
            <person name="Mannion A.J."/>
            <person name="Shen Z."/>
            <person name="Fox J.G."/>
        </authorList>
    </citation>
    <scope>NUCLEOTIDE SEQUENCE [LARGE SCALE GENOMIC DNA]</scope>
    <source>
        <strain evidence="2">MIT17-670</strain>
    </source>
</reference>
<comment type="caution">
    <text evidence="1">The sequence shown here is derived from an EMBL/GenBank/DDBJ whole genome shotgun (WGS) entry which is preliminary data.</text>
</comment>
<organism evidence="1 2">
    <name type="scientific">Campylobacter aviculae</name>
    <dbReference type="NCBI Taxonomy" id="2510190"/>
    <lineage>
        <taxon>Bacteria</taxon>
        <taxon>Pseudomonadati</taxon>
        <taxon>Campylobacterota</taxon>
        <taxon>Epsilonproteobacteria</taxon>
        <taxon>Campylobacterales</taxon>
        <taxon>Campylobacteraceae</taxon>
        <taxon>Campylobacter</taxon>
    </lineage>
</organism>
<sequence>MKKWLDDFRLALIQENTDKLESLLDDLNLKDFAIHTAQNSQNDDELRESINDTLVQIRALLQEAMKLIIEKKDNKALEIQKFQRALKYFNP</sequence>
<dbReference type="EMBL" id="NXMA01000010">
    <property type="protein sequence ID" value="TKX31387.1"/>
    <property type="molecule type" value="Genomic_DNA"/>
</dbReference>
<dbReference type="AlphaFoldDB" id="A0A4U7BSV6"/>
<name>A0A4U7BSV6_9BACT</name>
<keyword evidence="2" id="KW-1185">Reference proteome</keyword>
<dbReference type="Proteomes" id="UP000310353">
    <property type="component" value="Unassembled WGS sequence"/>
</dbReference>
<proteinExistence type="predicted"/>
<gene>
    <name evidence="1" type="ORF">CQA76_06295</name>
</gene>
<evidence type="ECO:0000313" key="1">
    <source>
        <dbReference type="EMBL" id="TKX31387.1"/>
    </source>
</evidence>
<dbReference type="OrthoDB" id="5362330at2"/>